<evidence type="ECO:0000259" key="1">
    <source>
        <dbReference type="Pfam" id="PF03109"/>
    </source>
</evidence>
<reference evidence="2" key="1">
    <citation type="submission" date="2021-01" db="EMBL/GenBank/DDBJ databases">
        <authorList>
            <person name="Corre E."/>
            <person name="Pelletier E."/>
            <person name="Niang G."/>
            <person name="Scheremetjew M."/>
            <person name="Finn R."/>
            <person name="Kale V."/>
            <person name="Holt S."/>
            <person name="Cochrane G."/>
            <person name="Meng A."/>
            <person name="Brown T."/>
            <person name="Cohen L."/>
        </authorList>
    </citation>
    <scope>NUCLEOTIDE SEQUENCE</scope>
    <source>
        <strain evidence="2">RCC3387</strain>
    </source>
</reference>
<evidence type="ECO:0000313" key="2">
    <source>
        <dbReference type="EMBL" id="CAD9514932.1"/>
    </source>
</evidence>
<dbReference type="InterPro" id="IPR004147">
    <property type="entry name" value="ABC1_dom"/>
</dbReference>
<accession>A0A7S2ICG3</accession>
<dbReference type="PANTHER" id="PTHR43173:SF34">
    <property type="entry name" value="ABC1 ATYPICAL KINASE-LIKE DOMAIN-CONTAINING PROTEIN"/>
    <property type="match status" value="1"/>
</dbReference>
<gene>
    <name evidence="2" type="ORF">BRAN1462_LOCUS7859</name>
</gene>
<dbReference type="AlphaFoldDB" id="A0A7S2ICG3"/>
<dbReference type="CDD" id="cd05121">
    <property type="entry name" value="ABC1_ADCK3-like"/>
    <property type="match status" value="1"/>
</dbReference>
<dbReference type="SUPFAM" id="SSF56112">
    <property type="entry name" value="Protein kinase-like (PK-like)"/>
    <property type="match status" value="1"/>
</dbReference>
<organism evidence="2">
    <name type="scientific">Zooxanthella nutricula</name>
    <dbReference type="NCBI Taxonomy" id="1333877"/>
    <lineage>
        <taxon>Eukaryota</taxon>
        <taxon>Sar</taxon>
        <taxon>Alveolata</taxon>
        <taxon>Dinophyceae</taxon>
        <taxon>Peridiniales</taxon>
        <taxon>Peridiniales incertae sedis</taxon>
        <taxon>Zooxanthella</taxon>
    </lineage>
</organism>
<proteinExistence type="predicted"/>
<protein>
    <recommendedName>
        <fullName evidence="1">ABC1 atypical kinase-like domain-containing protein</fullName>
    </recommendedName>
</protein>
<name>A0A7S2ICG3_9DINO</name>
<sequence>MLLAGGAVWGESGLALRRLVRAWSLFGPLVFEYKVFTWWARYCSLTDEQKSMAYRRLHEKYAPLVFSLLAEQGGVFVKIGQLLSLLPEGVLPDQFTKELKKLQNACPPREGSEVRRLVSDSLGRPLEEVFSHFEDSPLGSASIGQVHKARVAADGREVVVKVQYPEVSRTVELDFTTCEWVVWFLDKTRVEEVRQTKTYYIKELDFGMEAATLHRVHTNLRGPFPAVRVPEPILQLCTPTVLVMTFISGSSLLDSIMQMADTIAKARGQTVDQLIAEFTQSAGAEQAAEAPLDSPSSGWSALRSKLAGLVPSLPNGAKVQLLLRALSVSNAACNTFVALYNGSVARLGASPMAPRKALPAFSPTELSYAIWRVHGHQLLVDGIFSTDPHPGNIVVGDGADELGLIDFGQVCELRLETRVTFARLLLALAAEDDMCIARRHADLGYRTQNMSMELLALTARMKYGDASVLRVKAFRQYRELSAADPVLSHAGDEGLGRAERMINVLRGTSLVLGVPYAHGPTTVWLDMAQALVSENECLCDPYGDDFYEVLDEECVFADCCAVLDLSDDSPKTGIHFRQ</sequence>
<dbReference type="InterPro" id="IPR011009">
    <property type="entry name" value="Kinase-like_dom_sf"/>
</dbReference>
<feature type="domain" description="ABC1 atypical kinase-like" evidence="1">
    <location>
        <begin position="360"/>
        <end position="438"/>
    </location>
</feature>
<dbReference type="Pfam" id="PF03109">
    <property type="entry name" value="ABC1"/>
    <property type="match status" value="2"/>
</dbReference>
<feature type="domain" description="ABC1 atypical kinase-like" evidence="1">
    <location>
        <begin position="101"/>
        <end position="255"/>
    </location>
</feature>
<dbReference type="EMBL" id="HBGW01012338">
    <property type="protein sequence ID" value="CAD9514932.1"/>
    <property type="molecule type" value="Transcribed_RNA"/>
</dbReference>
<dbReference type="InterPro" id="IPR051130">
    <property type="entry name" value="Mito_struct-func_regulator"/>
</dbReference>
<dbReference type="PANTHER" id="PTHR43173">
    <property type="entry name" value="ABC1 FAMILY PROTEIN"/>
    <property type="match status" value="1"/>
</dbReference>